<dbReference type="RefSeq" id="WP_062074005.1">
    <property type="nucleotide sequence ID" value="NZ_BBRC01000002.1"/>
</dbReference>
<reference evidence="2 3" key="1">
    <citation type="submission" date="2020-07" db="EMBL/GenBank/DDBJ databases">
        <title>Sequencing the genomes of 1000 actinobacteria strains.</title>
        <authorList>
            <person name="Klenk H.-P."/>
        </authorList>
    </citation>
    <scope>NUCLEOTIDE SEQUENCE [LARGE SCALE GENOMIC DNA]</scope>
    <source>
        <strain evidence="2 3">DSM 19970</strain>
    </source>
</reference>
<evidence type="ECO:0000256" key="1">
    <source>
        <dbReference type="SAM" id="MobiDB-lite"/>
    </source>
</evidence>
<accession>A0A7Z0CI27</accession>
<comment type="caution">
    <text evidence="2">The sequence shown here is derived from an EMBL/GenBank/DDBJ whole genome shotgun (WGS) entry which is preliminary data.</text>
</comment>
<keyword evidence="3" id="KW-1185">Reference proteome</keyword>
<evidence type="ECO:0000313" key="3">
    <source>
        <dbReference type="Proteomes" id="UP000547973"/>
    </source>
</evidence>
<dbReference type="AlphaFoldDB" id="A0A7Z0CI27"/>
<sequence length="103" mass="11349">MRRDVARPLGTARELPEWQDDVQRAFRQSLGDADASLSGVFGPALDVEENVLTITVLESESAKPHGVSIATEERGTPRQAPPRVRRTPPTRSGRPAILRRAPR</sequence>
<name>A0A7Z0CI27_9MICO</name>
<dbReference type="OrthoDB" id="5242916at2"/>
<dbReference type="Proteomes" id="UP000547973">
    <property type="component" value="Unassembled WGS sequence"/>
</dbReference>
<proteinExistence type="predicted"/>
<gene>
    <name evidence="2" type="ORF">BKA03_002240</name>
</gene>
<organism evidence="2 3">
    <name type="scientific">Demequina lutea</name>
    <dbReference type="NCBI Taxonomy" id="431489"/>
    <lineage>
        <taxon>Bacteria</taxon>
        <taxon>Bacillati</taxon>
        <taxon>Actinomycetota</taxon>
        <taxon>Actinomycetes</taxon>
        <taxon>Micrococcales</taxon>
        <taxon>Demequinaceae</taxon>
        <taxon>Demequina</taxon>
    </lineage>
</organism>
<feature type="region of interest" description="Disordered" evidence="1">
    <location>
        <begin position="61"/>
        <end position="103"/>
    </location>
</feature>
<protein>
    <submittedName>
        <fullName evidence="2">Uncharacterized protein</fullName>
    </submittedName>
</protein>
<evidence type="ECO:0000313" key="2">
    <source>
        <dbReference type="EMBL" id="NYI42121.1"/>
    </source>
</evidence>
<dbReference type="EMBL" id="JACBZO010000001">
    <property type="protein sequence ID" value="NYI42121.1"/>
    <property type="molecule type" value="Genomic_DNA"/>
</dbReference>